<feature type="region of interest" description="Disordered" evidence="1">
    <location>
        <begin position="1"/>
        <end position="27"/>
    </location>
</feature>
<dbReference type="GeneID" id="19337325"/>
<dbReference type="HOGENOM" id="CLU_1696287_0_0_1"/>
<dbReference type="VEuPathDB" id="FungiDB:MYCFIDRAFT_211160"/>
<name>M2YYU2_PSEFD</name>
<dbReference type="KEGG" id="pfj:MYCFIDRAFT_211160"/>
<organism evidence="2 3">
    <name type="scientific">Pseudocercospora fijiensis (strain CIRAD86)</name>
    <name type="common">Black leaf streak disease fungus</name>
    <name type="synonym">Mycosphaerella fijiensis</name>
    <dbReference type="NCBI Taxonomy" id="383855"/>
    <lineage>
        <taxon>Eukaryota</taxon>
        <taxon>Fungi</taxon>
        <taxon>Dikarya</taxon>
        <taxon>Ascomycota</taxon>
        <taxon>Pezizomycotina</taxon>
        <taxon>Dothideomycetes</taxon>
        <taxon>Dothideomycetidae</taxon>
        <taxon>Mycosphaerellales</taxon>
        <taxon>Mycosphaerellaceae</taxon>
        <taxon>Pseudocercospora</taxon>
    </lineage>
</organism>
<dbReference type="EMBL" id="KB446558">
    <property type="protein sequence ID" value="EME82800.1"/>
    <property type="molecule type" value="Genomic_DNA"/>
</dbReference>
<dbReference type="AlphaFoldDB" id="M2YYU2"/>
<reference evidence="2 3" key="1">
    <citation type="journal article" date="2012" name="PLoS Pathog.">
        <title>Diverse lifestyles and strategies of plant pathogenesis encoded in the genomes of eighteen Dothideomycetes fungi.</title>
        <authorList>
            <person name="Ohm R.A."/>
            <person name="Feau N."/>
            <person name="Henrissat B."/>
            <person name="Schoch C.L."/>
            <person name="Horwitz B.A."/>
            <person name="Barry K.W."/>
            <person name="Condon B.J."/>
            <person name="Copeland A.C."/>
            <person name="Dhillon B."/>
            <person name="Glaser F."/>
            <person name="Hesse C.N."/>
            <person name="Kosti I."/>
            <person name="LaButti K."/>
            <person name="Lindquist E.A."/>
            <person name="Lucas S."/>
            <person name="Salamov A.A."/>
            <person name="Bradshaw R.E."/>
            <person name="Ciuffetti L."/>
            <person name="Hamelin R.C."/>
            <person name="Kema G.H.J."/>
            <person name="Lawrence C."/>
            <person name="Scott J.A."/>
            <person name="Spatafora J.W."/>
            <person name="Turgeon B.G."/>
            <person name="de Wit P.J.G.M."/>
            <person name="Zhong S."/>
            <person name="Goodwin S.B."/>
            <person name="Grigoriev I.V."/>
        </authorList>
    </citation>
    <scope>NUCLEOTIDE SEQUENCE [LARGE SCALE GENOMIC DNA]</scope>
    <source>
        <strain evidence="2 3">CIRAD86</strain>
    </source>
</reference>
<sequence>MNLARQDLREKTDHRREMASETGTDRKHLLRLRPDRKKVPILAQASSEVPNHLVRATIWRRAVSAGHESAMNMARQDLRETAGHRREMASEAGTDRAHLRPDRKTVPIHARASLEVPDHLVCARTTTSIIVAKINHHHAQVGVPGRVFAKGVNQL</sequence>
<evidence type="ECO:0000313" key="2">
    <source>
        <dbReference type="EMBL" id="EME82800.1"/>
    </source>
</evidence>
<dbReference type="Proteomes" id="UP000016932">
    <property type="component" value="Unassembled WGS sequence"/>
</dbReference>
<accession>M2YYU2</accession>
<keyword evidence="3" id="KW-1185">Reference proteome</keyword>
<gene>
    <name evidence="2" type="ORF">MYCFIDRAFT_211160</name>
</gene>
<evidence type="ECO:0000256" key="1">
    <source>
        <dbReference type="SAM" id="MobiDB-lite"/>
    </source>
</evidence>
<evidence type="ECO:0000313" key="3">
    <source>
        <dbReference type="Proteomes" id="UP000016932"/>
    </source>
</evidence>
<proteinExistence type="predicted"/>
<protein>
    <submittedName>
        <fullName evidence="2">Uncharacterized protein</fullName>
    </submittedName>
</protein>
<dbReference type="RefSeq" id="XP_007926220.1">
    <property type="nucleotide sequence ID" value="XM_007928029.1"/>
</dbReference>